<evidence type="ECO:0000256" key="1">
    <source>
        <dbReference type="ARBA" id="ARBA00009232"/>
    </source>
</evidence>
<dbReference type="GO" id="GO:0003677">
    <property type="term" value="F:DNA binding"/>
    <property type="evidence" value="ECO:0007669"/>
    <property type="project" value="InterPro"/>
</dbReference>
<reference evidence="6 7" key="1">
    <citation type="submission" date="2016-10" db="EMBL/GenBank/DDBJ databases">
        <authorList>
            <person name="de Groot N.N."/>
        </authorList>
    </citation>
    <scope>NUCLEOTIDE SEQUENCE [LARGE SCALE GENOMIC DNA]</scope>
    <source>
        <strain evidence="6 7">DSM 1801</strain>
    </source>
</reference>
<dbReference type="InterPro" id="IPR036995">
    <property type="entry name" value="MPG_sf"/>
</dbReference>
<dbReference type="NCBIfam" id="NF002003">
    <property type="entry name" value="PRK00802.1-3"/>
    <property type="match status" value="1"/>
</dbReference>
<dbReference type="HAMAP" id="MF_00527">
    <property type="entry name" value="3MGH"/>
    <property type="match status" value="1"/>
</dbReference>
<gene>
    <name evidence="6" type="ORF">SAMN04487772_1199</name>
</gene>
<dbReference type="EMBL" id="FOHN01000019">
    <property type="protein sequence ID" value="SET40929.1"/>
    <property type="molecule type" value="Genomic_DNA"/>
</dbReference>
<dbReference type="PANTHER" id="PTHR10429">
    <property type="entry name" value="DNA-3-METHYLADENINE GLYCOSYLASE"/>
    <property type="match status" value="1"/>
</dbReference>
<keyword evidence="7" id="KW-1185">Reference proteome</keyword>
<organism evidence="6 7">
    <name type="scientific">[Clostridium] polysaccharolyticum</name>
    <dbReference type="NCBI Taxonomy" id="29364"/>
    <lineage>
        <taxon>Bacteria</taxon>
        <taxon>Bacillati</taxon>
        <taxon>Bacillota</taxon>
        <taxon>Clostridia</taxon>
        <taxon>Lachnospirales</taxon>
        <taxon>Lachnospiraceae</taxon>
    </lineage>
</organism>
<dbReference type="NCBIfam" id="TIGR00567">
    <property type="entry name" value="3mg"/>
    <property type="match status" value="1"/>
</dbReference>
<evidence type="ECO:0000313" key="7">
    <source>
        <dbReference type="Proteomes" id="UP000199800"/>
    </source>
</evidence>
<evidence type="ECO:0000313" key="6">
    <source>
        <dbReference type="EMBL" id="SET40929.1"/>
    </source>
</evidence>
<evidence type="ECO:0000256" key="5">
    <source>
        <dbReference type="HAMAP-Rule" id="MF_00527"/>
    </source>
</evidence>
<comment type="similarity">
    <text evidence="1 5">Belongs to the DNA glycosylase MPG family.</text>
</comment>
<keyword evidence="2 5" id="KW-0227">DNA damage</keyword>
<evidence type="ECO:0000256" key="2">
    <source>
        <dbReference type="ARBA" id="ARBA00022763"/>
    </source>
</evidence>
<dbReference type="InterPro" id="IPR003180">
    <property type="entry name" value="MPG"/>
</dbReference>
<proteinExistence type="inferred from homology"/>
<accession>A0A1I0E7G5</accession>
<keyword evidence="4 5" id="KW-0234">DNA repair</keyword>
<dbReference type="Proteomes" id="UP000199800">
    <property type="component" value="Unassembled WGS sequence"/>
</dbReference>
<dbReference type="EC" id="3.2.2.-" evidence="5"/>
<dbReference type="GO" id="GO:0006284">
    <property type="term" value="P:base-excision repair"/>
    <property type="evidence" value="ECO:0007669"/>
    <property type="project" value="InterPro"/>
</dbReference>
<dbReference type="STRING" id="29364.SAMN04487772_1199"/>
<dbReference type="PANTHER" id="PTHR10429:SF0">
    <property type="entry name" value="DNA-3-METHYLADENINE GLYCOSYLASE"/>
    <property type="match status" value="1"/>
</dbReference>
<evidence type="ECO:0000256" key="4">
    <source>
        <dbReference type="ARBA" id="ARBA00023204"/>
    </source>
</evidence>
<dbReference type="CDD" id="cd00540">
    <property type="entry name" value="AAG"/>
    <property type="match status" value="1"/>
</dbReference>
<sequence>MHRLNQDFFMEDSIQVAKKLLGKYLIHETPEGITKCRIVETEAYMGVLDKGSHAYSGKVTPRTEALYEQGGISYVYLIYGMYHCMNVVVNAKGLAQGVLIRALEPVEGIELMMQRRKTDKLKNLCNGPGKLCIAMGITKNENKKNLMTSSLYLEAPEHEDPLDIVAATRIGIDYAEEAKDFLWRFYIKDTPFVSVKSKNATSL</sequence>
<protein>
    <recommendedName>
        <fullName evidence="5">Putative 3-methyladenine DNA glycosylase</fullName>
        <ecNumber evidence="5">3.2.2.-</ecNumber>
    </recommendedName>
</protein>
<dbReference type="InterPro" id="IPR011034">
    <property type="entry name" value="Formyl_transferase-like_C_sf"/>
</dbReference>
<dbReference type="SUPFAM" id="SSF50486">
    <property type="entry name" value="FMT C-terminal domain-like"/>
    <property type="match status" value="1"/>
</dbReference>
<dbReference type="FunFam" id="3.10.300.10:FF:000001">
    <property type="entry name" value="Putative 3-methyladenine DNA glycosylase"/>
    <property type="match status" value="1"/>
</dbReference>
<dbReference type="GO" id="GO:0003905">
    <property type="term" value="F:alkylbase DNA N-glycosylase activity"/>
    <property type="evidence" value="ECO:0007669"/>
    <property type="project" value="InterPro"/>
</dbReference>
<dbReference type="Gene3D" id="3.10.300.10">
    <property type="entry name" value="Methylpurine-DNA glycosylase (MPG)"/>
    <property type="match status" value="1"/>
</dbReference>
<dbReference type="RefSeq" id="WP_092478394.1">
    <property type="nucleotide sequence ID" value="NZ_FOHN01000019.1"/>
</dbReference>
<keyword evidence="3 5" id="KW-0378">Hydrolase</keyword>
<dbReference type="AlphaFoldDB" id="A0A1I0E7G5"/>
<dbReference type="Pfam" id="PF02245">
    <property type="entry name" value="Pur_DNA_glyco"/>
    <property type="match status" value="1"/>
</dbReference>
<dbReference type="OrthoDB" id="9794313at2"/>
<evidence type="ECO:0000256" key="3">
    <source>
        <dbReference type="ARBA" id="ARBA00022801"/>
    </source>
</evidence>
<name>A0A1I0E7G5_9FIRM</name>